<sequence>MPVLEEANDLARDVLAAGLLVVHDTGGGGEDDVAELTGREQLDNPLLELGEADVVAGRDNSDLVETAVELNNDLAGSVIVDLFELANTIGIHHEKDSEKRGLSRGAVSTVALVIMPNDGGRRVFEDIWWLDHAVSLHDSEELDDDLGRRSDQDLALASLLGVVHGVKRIVEDGSADHFCGVLRRFSSRDGEMRYLTKVRVSLSRAFERGECPQRSIARVLPPSAEEKRIKDTVASL</sequence>
<keyword evidence="2" id="KW-1185">Reference proteome</keyword>
<dbReference type="EMBL" id="LN649232">
    <property type="protein sequence ID" value="CEI39399.1"/>
    <property type="molecule type" value="Genomic_DNA"/>
</dbReference>
<proteinExistence type="predicted"/>
<evidence type="ECO:0000313" key="2">
    <source>
        <dbReference type="Proteomes" id="UP000245910"/>
    </source>
</evidence>
<reference evidence="2" key="1">
    <citation type="submission" date="2014-10" db="EMBL/GenBank/DDBJ databases">
        <authorList>
            <person name="King R."/>
        </authorList>
    </citation>
    <scope>NUCLEOTIDE SEQUENCE [LARGE SCALE GENOMIC DNA]</scope>
    <source>
        <strain evidence="2">A3/5</strain>
    </source>
</reference>
<dbReference type="Proteomes" id="UP000245910">
    <property type="component" value="Chromosome IIII"/>
</dbReference>
<dbReference type="AlphaFoldDB" id="A0A2L2T2K6"/>
<protein>
    <submittedName>
        <fullName evidence="1">Uncharacterized protein</fullName>
    </submittedName>
</protein>
<accession>A0A2L2T2K6</accession>
<evidence type="ECO:0000313" key="1">
    <source>
        <dbReference type="EMBL" id="CEI39399.1"/>
    </source>
</evidence>
<organism evidence="1 2">
    <name type="scientific">Fusarium venenatum</name>
    <dbReference type="NCBI Taxonomy" id="56646"/>
    <lineage>
        <taxon>Eukaryota</taxon>
        <taxon>Fungi</taxon>
        <taxon>Dikarya</taxon>
        <taxon>Ascomycota</taxon>
        <taxon>Pezizomycotina</taxon>
        <taxon>Sordariomycetes</taxon>
        <taxon>Hypocreomycetidae</taxon>
        <taxon>Hypocreales</taxon>
        <taxon>Nectriaceae</taxon>
        <taxon>Fusarium</taxon>
    </lineage>
</organism>
<name>A0A2L2T2K6_9HYPO</name>